<accession>A0A6P6B660</accession>
<dbReference type="GO" id="GO:0003677">
    <property type="term" value="F:DNA binding"/>
    <property type="evidence" value="ECO:0007669"/>
    <property type="project" value="UniProtKB-KW"/>
</dbReference>
<evidence type="ECO:0000256" key="2">
    <source>
        <dbReference type="PROSITE-ProRule" id="PRU00723"/>
    </source>
</evidence>
<dbReference type="PANTHER" id="PTHR33400:SF2">
    <property type="entry name" value="ZINC FINGER CCCH DOMAIN-CONTAINING PROTEIN 6"/>
    <property type="match status" value="1"/>
</dbReference>
<dbReference type="GO" id="GO:0008270">
    <property type="term" value="F:zinc ion binding"/>
    <property type="evidence" value="ECO:0007669"/>
    <property type="project" value="UniProtKB-KW"/>
</dbReference>
<dbReference type="PANTHER" id="PTHR33400">
    <property type="entry name" value="ZINC FINGER CCCH DOMAIN-CONTAINING PROTEIN 6-RELATED"/>
    <property type="match status" value="1"/>
</dbReference>
<sequence>MRRVHKSKRLTWAPDVNLCQIRLFLSEESPSQVGLGAQDHLQAKTSLVSHLNVAALDNFLPPGFGGVHSTNHLQINLSVIPVIKWKCPLRFVLDLNWQVVAGEESEEVEIQNQREVRVLEAVYPRPSAVPTNPFVSADIKNCHYDDQQTPQIPITPIEDEDAAIETSFDILAPFSAPISSQPQLLAAGILPPLHCSMPSVSSASANEKTAAGMVLNVEPSVAAAAFTAINQSNECGNMIDPDLLVKILSNPKLIAKVVTDYGVASGAQNLPKSTSPLAPSSNPPPPVNLSGPSPAHFNRTENGTASLALTSGGAFYARPNGAGVGPSNKPGPVPSVCLVSPSPAVGLPLKDVNYYKNLIQQHGGERQGPAQKFNSRYNYLLRPNQELINNPKSRDSKLKIMKPCIYFNSSRGCRNGASCAYQHDASSQNGGNNAPDQPNAKRMKMDREIGR</sequence>
<evidence type="ECO:0000256" key="1">
    <source>
        <dbReference type="ARBA" id="ARBA00023125"/>
    </source>
</evidence>
<feature type="domain" description="C3H1-type" evidence="4">
    <location>
        <begin position="398"/>
        <end position="426"/>
    </location>
</feature>
<dbReference type="Proteomes" id="UP000515121">
    <property type="component" value="Unplaced"/>
</dbReference>
<dbReference type="PROSITE" id="PS50103">
    <property type="entry name" value="ZF_C3H1"/>
    <property type="match status" value="1"/>
</dbReference>
<evidence type="ECO:0000313" key="6">
    <source>
        <dbReference type="RefSeq" id="XP_022772673.1"/>
    </source>
</evidence>
<dbReference type="KEGG" id="dzi:111315309"/>
<dbReference type="AlphaFoldDB" id="A0A6P6B660"/>
<dbReference type="RefSeq" id="XP_022772673.1">
    <property type="nucleotide sequence ID" value="XM_022916938.1"/>
</dbReference>
<dbReference type="GeneID" id="111315309"/>
<dbReference type="InterPro" id="IPR000571">
    <property type="entry name" value="Znf_CCCH"/>
</dbReference>
<feature type="region of interest" description="Disordered" evidence="3">
    <location>
        <begin position="270"/>
        <end position="299"/>
    </location>
</feature>
<name>A0A6P6B660_DURZI</name>
<proteinExistence type="predicted"/>
<feature type="compositionally biased region" description="Polar residues" evidence="3">
    <location>
        <begin position="424"/>
        <end position="436"/>
    </location>
</feature>
<evidence type="ECO:0000259" key="4">
    <source>
        <dbReference type="PROSITE" id="PS50103"/>
    </source>
</evidence>
<keyword evidence="2" id="KW-0479">Metal-binding</keyword>
<keyword evidence="2" id="KW-0862">Zinc</keyword>
<organism evidence="5 6">
    <name type="scientific">Durio zibethinus</name>
    <name type="common">Durian</name>
    <dbReference type="NCBI Taxonomy" id="66656"/>
    <lineage>
        <taxon>Eukaryota</taxon>
        <taxon>Viridiplantae</taxon>
        <taxon>Streptophyta</taxon>
        <taxon>Embryophyta</taxon>
        <taxon>Tracheophyta</taxon>
        <taxon>Spermatophyta</taxon>
        <taxon>Magnoliopsida</taxon>
        <taxon>eudicotyledons</taxon>
        <taxon>Gunneridae</taxon>
        <taxon>Pentapetalae</taxon>
        <taxon>rosids</taxon>
        <taxon>malvids</taxon>
        <taxon>Malvales</taxon>
        <taxon>Malvaceae</taxon>
        <taxon>Helicteroideae</taxon>
        <taxon>Durio</taxon>
    </lineage>
</organism>
<feature type="region of interest" description="Disordered" evidence="3">
    <location>
        <begin position="424"/>
        <end position="451"/>
    </location>
</feature>
<feature type="zinc finger region" description="C3H1-type" evidence="2">
    <location>
        <begin position="398"/>
        <end position="426"/>
    </location>
</feature>
<reference evidence="6" key="1">
    <citation type="submission" date="2025-08" db="UniProtKB">
        <authorList>
            <consortium name="RefSeq"/>
        </authorList>
    </citation>
    <scope>IDENTIFICATION</scope>
    <source>
        <tissue evidence="6">Fruit stalk</tissue>
    </source>
</reference>
<keyword evidence="1" id="KW-0238">DNA-binding</keyword>
<keyword evidence="2" id="KW-0863">Zinc-finger</keyword>
<evidence type="ECO:0000256" key="3">
    <source>
        <dbReference type="SAM" id="MobiDB-lite"/>
    </source>
</evidence>
<dbReference type="OrthoDB" id="1928519at2759"/>
<protein>
    <submittedName>
        <fullName evidence="6">Zinc finger CCCH domain-containing protein 6-like isoform X1</fullName>
    </submittedName>
</protein>
<gene>
    <name evidence="6" type="primary">LOC111315309</name>
</gene>
<keyword evidence="5" id="KW-1185">Reference proteome</keyword>
<evidence type="ECO:0000313" key="5">
    <source>
        <dbReference type="Proteomes" id="UP000515121"/>
    </source>
</evidence>